<accession>A0A1R3H7S2</accession>
<dbReference type="EMBL" id="AWUE01020754">
    <property type="protein sequence ID" value="OMO66377.1"/>
    <property type="molecule type" value="Genomic_DNA"/>
</dbReference>
<evidence type="ECO:0000313" key="1">
    <source>
        <dbReference type="EMBL" id="OMO66377.1"/>
    </source>
</evidence>
<proteinExistence type="predicted"/>
<evidence type="ECO:0000313" key="2">
    <source>
        <dbReference type="Proteomes" id="UP000187203"/>
    </source>
</evidence>
<gene>
    <name evidence="1" type="ORF">COLO4_30589</name>
</gene>
<dbReference type="Proteomes" id="UP000187203">
    <property type="component" value="Unassembled WGS sequence"/>
</dbReference>
<name>A0A1R3H7S2_9ROSI</name>
<sequence>MDLESQQKRIIRREIRRRFAQIDHGITEVIGKLEQRYNIKSVMEGKKKELKGSLVGLVQDFIAPKRISGIEKLQVMELHEKVEEAIPSKEKVDVEQLHLRLGGAVSDTYKLVTKVEDMIKLFEDSIGSMKQKIKIDIKFVGIADDFRANEKKLSDLLQQQRVETDLVERLIREGFKLKQELRNAVQDFCQTGIDLELKIMQWKELVEEAIPRKTELEVN</sequence>
<dbReference type="AlphaFoldDB" id="A0A1R3H7S2"/>
<reference evidence="2" key="1">
    <citation type="submission" date="2013-09" db="EMBL/GenBank/DDBJ databases">
        <title>Corchorus olitorius genome sequencing.</title>
        <authorList>
            <person name="Alam M."/>
            <person name="Haque M.S."/>
            <person name="Islam M.S."/>
            <person name="Emdad E.M."/>
            <person name="Islam M.M."/>
            <person name="Ahmed B."/>
            <person name="Halim A."/>
            <person name="Hossen Q.M.M."/>
            <person name="Hossain M.Z."/>
            <person name="Ahmed R."/>
            <person name="Khan M.M."/>
            <person name="Islam R."/>
            <person name="Rashid M.M."/>
            <person name="Khan S.A."/>
            <person name="Rahman M.S."/>
            <person name="Alam M."/>
            <person name="Yahiya A.S."/>
            <person name="Khan M.S."/>
            <person name="Azam M.S."/>
            <person name="Haque T."/>
            <person name="Lashkar M.Z.H."/>
            <person name="Akhand A.I."/>
            <person name="Morshed G."/>
            <person name="Roy S."/>
            <person name="Uddin K.S."/>
            <person name="Rabeya T."/>
            <person name="Hossain A.S."/>
            <person name="Chowdhury A."/>
            <person name="Snigdha A.R."/>
            <person name="Mortoza M.S."/>
            <person name="Matin S.A."/>
            <person name="Hoque S.M.E."/>
            <person name="Islam M.K."/>
            <person name="Roy D.K."/>
            <person name="Haider R."/>
            <person name="Moosa M.M."/>
            <person name="Elias S.M."/>
            <person name="Hasan A.M."/>
            <person name="Jahan S."/>
            <person name="Shafiuddin M."/>
            <person name="Mahmood N."/>
            <person name="Shommy N.S."/>
        </authorList>
    </citation>
    <scope>NUCLEOTIDE SEQUENCE [LARGE SCALE GENOMIC DNA]</scope>
    <source>
        <strain evidence="2">cv. O-4</strain>
    </source>
</reference>
<protein>
    <submittedName>
        <fullName evidence="1">Uncharacterized protein</fullName>
    </submittedName>
</protein>
<dbReference type="OrthoDB" id="10358311at2759"/>
<comment type="caution">
    <text evidence="1">The sequence shown here is derived from an EMBL/GenBank/DDBJ whole genome shotgun (WGS) entry which is preliminary data.</text>
</comment>
<keyword evidence="2" id="KW-1185">Reference proteome</keyword>
<organism evidence="1 2">
    <name type="scientific">Corchorus olitorius</name>
    <dbReference type="NCBI Taxonomy" id="93759"/>
    <lineage>
        <taxon>Eukaryota</taxon>
        <taxon>Viridiplantae</taxon>
        <taxon>Streptophyta</taxon>
        <taxon>Embryophyta</taxon>
        <taxon>Tracheophyta</taxon>
        <taxon>Spermatophyta</taxon>
        <taxon>Magnoliopsida</taxon>
        <taxon>eudicotyledons</taxon>
        <taxon>Gunneridae</taxon>
        <taxon>Pentapetalae</taxon>
        <taxon>rosids</taxon>
        <taxon>malvids</taxon>
        <taxon>Malvales</taxon>
        <taxon>Malvaceae</taxon>
        <taxon>Grewioideae</taxon>
        <taxon>Apeibeae</taxon>
        <taxon>Corchorus</taxon>
    </lineage>
</organism>